<keyword evidence="8 14" id="KW-0812">Transmembrane</keyword>
<dbReference type="CDD" id="cd03806">
    <property type="entry name" value="GT4_ALG11-like"/>
    <property type="match status" value="1"/>
</dbReference>
<dbReference type="AlphaFoldDB" id="A0A7J7JBX4"/>
<name>A0A7J7JBX4_BUGNE</name>
<keyword evidence="10 14" id="KW-1133">Transmembrane helix</keyword>
<dbReference type="Pfam" id="PF15924">
    <property type="entry name" value="ALG11_N"/>
    <property type="match status" value="1"/>
</dbReference>
<keyword evidence="11 14" id="KW-0472">Membrane</keyword>
<proteinExistence type="inferred from homology"/>
<evidence type="ECO:0000256" key="5">
    <source>
        <dbReference type="ARBA" id="ARBA00022018"/>
    </source>
</evidence>
<dbReference type="EC" id="2.4.1.131" evidence="4 14"/>
<evidence type="ECO:0000256" key="12">
    <source>
        <dbReference type="ARBA" id="ARBA00045065"/>
    </source>
</evidence>
<comment type="function">
    <text evidence="13">GDP-Man:Man(3)GlcNAc(2)-PP-Dol alpha-1,2-mannosyltransferase that operates in the biosynthetic pathway of dolichol-linked oligosaccharides, the glycan precursors employed in protein asparagine (N)-glycosylation. The assembly of dolichol-linked oligosaccharides begins on the cytosolic side of the endoplasmic reticulum membrane and finishes in its lumen. The sequential addition of sugars to dolichol pyrophosphate produces dolichol-linked oligosaccharides containing fourteen sugars, including two GlcNAcs, nine mannoses and three glucoses. Once assembled, the oligosaccharide is transferred from the lipid to nascent proteins by oligosaccharyltransferases. Catalyzes, on the cytoplasmic face of the endoplasmic reticulum, the addition of the fourth and fifth mannose residues to the dolichol-linked oligosaccharide chain, to produce Man(5)GlcNAc(2)-PP-dolichol core oligosaccharide. Man(5)GlcNAc(2)-PP-dolichol is a substrate for ALG3, the following enzyme in the biosynthetic pathway.</text>
</comment>
<dbReference type="GO" id="GO:0005789">
    <property type="term" value="C:endoplasmic reticulum membrane"/>
    <property type="evidence" value="ECO:0007669"/>
    <property type="project" value="UniProtKB-SubCell"/>
</dbReference>
<keyword evidence="18" id="KW-1185">Reference proteome</keyword>
<evidence type="ECO:0000256" key="11">
    <source>
        <dbReference type="ARBA" id="ARBA00023136"/>
    </source>
</evidence>
<evidence type="ECO:0000256" key="13">
    <source>
        <dbReference type="ARBA" id="ARBA00045128"/>
    </source>
</evidence>
<comment type="catalytic activity">
    <reaction evidence="12 14">
        <text>an alpha-D-Man-(1-&gt;3)-[alpha-D-Man-(1-&gt;6)]-beta-D-Man-(1-&gt;4)-beta-D-GlcNAc-(1-&gt;4)-alpha-D-GlcNAc-diphospho-di-trans,poly-cis-dolichol + 2 GDP-alpha-D-mannose = an alpha-D-Man-(1-&gt;2)-alpha-D-Man-(1-&gt;2)-alpha-D-Man-(1-&gt;3)-[alpha-D-Man-(1-&gt;6)]-beta-D-Man-(1-&gt;4)-beta-D-GlcNAc-(1-&gt;4)-alpha-D-GlcNAc-diphospho-di-trans,poly-cis-dolichol + 2 GDP + 2 H(+)</text>
        <dbReference type="Rhea" id="RHEA:29523"/>
        <dbReference type="Rhea" id="RHEA-COMP:19515"/>
        <dbReference type="Rhea" id="RHEA-COMP:19516"/>
        <dbReference type="ChEBI" id="CHEBI:15378"/>
        <dbReference type="ChEBI" id="CHEBI:57527"/>
        <dbReference type="ChEBI" id="CHEBI:58189"/>
        <dbReference type="ChEBI" id="CHEBI:132511"/>
        <dbReference type="ChEBI" id="CHEBI:132515"/>
        <dbReference type="EC" id="2.4.1.131"/>
    </reaction>
    <physiologicalReaction direction="left-to-right" evidence="12 14">
        <dbReference type="Rhea" id="RHEA:29524"/>
    </physiologicalReaction>
</comment>
<comment type="subcellular location">
    <subcellularLocation>
        <location evidence="1">Endoplasmic reticulum membrane</location>
        <topology evidence="1">Single-pass membrane protein</topology>
    </subcellularLocation>
</comment>
<dbReference type="InterPro" id="IPR031814">
    <property type="entry name" value="ALG11_N"/>
</dbReference>
<evidence type="ECO:0000259" key="15">
    <source>
        <dbReference type="Pfam" id="PF00534"/>
    </source>
</evidence>
<dbReference type="SUPFAM" id="SSF53756">
    <property type="entry name" value="UDP-Glycosyltransferase/glycogen phosphorylase"/>
    <property type="match status" value="1"/>
</dbReference>
<feature type="transmembrane region" description="Helical" evidence="14">
    <location>
        <begin position="46"/>
        <end position="65"/>
    </location>
</feature>
<dbReference type="Proteomes" id="UP000593567">
    <property type="component" value="Unassembled WGS sequence"/>
</dbReference>
<dbReference type="Gene3D" id="3.40.50.2000">
    <property type="entry name" value="Glycogen Phosphorylase B"/>
    <property type="match status" value="1"/>
</dbReference>
<dbReference type="PANTHER" id="PTHR45919:SF1">
    <property type="entry name" value="GDP-MAN:MAN(3)GLCNAC(2)-PP-DOL ALPHA-1,2-MANNOSYLTRANSFERASE"/>
    <property type="match status" value="1"/>
</dbReference>
<dbReference type="InterPro" id="IPR038013">
    <property type="entry name" value="ALG11"/>
</dbReference>
<evidence type="ECO:0000256" key="6">
    <source>
        <dbReference type="ARBA" id="ARBA00022676"/>
    </source>
</evidence>
<evidence type="ECO:0000256" key="2">
    <source>
        <dbReference type="ARBA" id="ARBA00004922"/>
    </source>
</evidence>
<dbReference type="Pfam" id="PF00534">
    <property type="entry name" value="Glycos_transf_1"/>
    <property type="match status" value="1"/>
</dbReference>
<evidence type="ECO:0000256" key="7">
    <source>
        <dbReference type="ARBA" id="ARBA00022679"/>
    </source>
</evidence>
<sequence>MRLKLRINKTPIVIVILIELICFRNSCQTFLTSMMFSVVWQMIGKVVLVIILVLPPLVFSLWMLLRAVRDYRRRMCRREGRITVGFFHPYCNAGGGGERVLWCAIRSLQTRYPQVDCIVYTGDCDATDEDILTRASDRLGVEPIREVEFIYLTNRRWVEADRYPVLTLLGQSLGSLVLGWEALRKFVPDIYIDSMGYAFTLPLFRYLGGCKISAYVHYPTISTDMLEKVRGMESTYNNRSRVARSPFLSQLKLIYYKIFAQIYGRAGRSSDVVMVNSTWTRGHVEKIWGQSSIHTVYPPCDVIEFAKLPLEFSNKQKHIVSVGQFRPEKDHQLQIRSFHKLISRLHSTQYAAYKLVLIGGCRNADDQARVDELKKLAEELEISEYVEFCLNVPFSTLKERMAQSTAGIHTMWNEHFGIGVVELMAGGTVVLAHKSGGPLMDIVTTQPEDERTGYLANDIESYSQCLEEILMLPNTECEAICKRARLSALRYDEEMFTKSFLSAFAPLIDLVLQRQ</sequence>
<feature type="domain" description="ALG11 mannosyltransferase N-terminal" evidence="16">
    <location>
        <begin position="82"/>
        <end position="288"/>
    </location>
</feature>
<protein>
    <recommendedName>
        <fullName evidence="5 14">GDP-Man:Man(3)GlcNAc(2)-PP-Dol alpha-1,2-mannosyltransferase</fullName>
        <ecNumber evidence="4 14">2.4.1.131</ecNumber>
    </recommendedName>
</protein>
<keyword evidence="9 14" id="KW-0256">Endoplasmic reticulum</keyword>
<keyword evidence="6 14" id="KW-0328">Glycosyltransferase</keyword>
<comment type="similarity">
    <text evidence="3 14">Belongs to the glycosyltransferase group 1 family. Glycosyltransferase 4 subfamily.</text>
</comment>
<accession>A0A7J7JBX4</accession>
<dbReference type="InterPro" id="IPR001296">
    <property type="entry name" value="Glyco_trans_1"/>
</dbReference>
<comment type="pathway">
    <text evidence="2 14">Protein modification; protein glycosylation.</text>
</comment>
<evidence type="ECO:0000313" key="18">
    <source>
        <dbReference type="Proteomes" id="UP000593567"/>
    </source>
</evidence>
<dbReference type="GO" id="GO:0004377">
    <property type="term" value="F:GDP-Man:Man(3)GlcNAc(2)-PP-Dol alpha-1,2-mannosyltransferase activity"/>
    <property type="evidence" value="ECO:0007669"/>
    <property type="project" value="UniProtKB-UniRule"/>
</dbReference>
<evidence type="ECO:0000256" key="8">
    <source>
        <dbReference type="ARBA" id="ARBA00022692"/>
    </source>
</evidence>
<dbReference type="GO" id="GO:0006487">
    <property type="term" value="P:protein N-linked glycosylation"/>
    <property type="evidence" value="ECO:0007669"/>
    <property type="project" value="TreeGrafter"/>
</dbReference>
<dbReference type="EMBL" id="VXIV02002758">
    <property type="protein sequence ID" value="KAF6023131.1"/>
    <property type="molecule type" value="Genomic_DNA"/>
</dbReference>
<evidence type="ECO:0000256" key="3">
    <source>
        <dbReference type="ARBA" id="ARBA00009481"/>
    </source>
</evidence>
<evidence type="ECO:0000256" key="14">
    <source>
        <dbReference type="RuleBase" id="RU367051"/>
    </source>
</evidence>
<evidence type="ECO:0000259" key="16">
    <source>
        <dbReference type="Pfam" id="PF15924"/>
    </source>
</evidence>
<dbReference type="OrthoDB" id="2276068at2759"/>
<gene>
    <name evidence="17" type="ORF">EB796_018553</name>
</gene>
<dbReference type="PANTHER" id="PTHR45919">
    <property type="entry name" value="GDP-MAN:MAN(3)GLCNAC(2)-PP-DOL ALPHA-1,2-MANNOSYLTRANSFERASE"/>
    <property type="match status" value="1"/>
</dbReference>
<evidence type="ECO:0000256" key="1">
    <source>
        <dbReference type="ARBA" id="ARBA00004389"/>
    </source>
</evidence>
<evidence type="ECO:0000256" key="9">
    <source>
        <dbReference type="ARBA" id="ARBA00022824"/>
    </source>
</evidence>
<evidence type="ECO:0000256" key="4">
    <source>
        <dbReference type="ARBA" id="ARBA00012645"/>
    </source>
</evidence>
<evidence type="ECO:0000256" key="10">
    <source>
        <dbReference type="ARBA" id="ARBA00022989"/>
    </source>
</evidence>
<evidence type="ECO:0000313" key="17">
    <source>
        <dbReference type="EMBL" id="KAF6023131.1"/>
    </source>
</evidence>
<comment type="caution">
    <text evidence="17">The sequence shown here is derived from an EMBL/GenBank/DDBJ whole genome shotgun (WGS) entry which is preliminary data.</text>
</comment>
<feature type="domain" description="Glycosyl transferase family 1" evidence="15">
    <location>
        <begin position="310"/>
        <end position="473"/>
    </location>
</feature>
<keyword evidence="7 14" id="KW-0808">Transferase</keyword>
<reference evidence="17" key="1">
    <citation type="submission" date="2020-06" db="EMBL/GenBank/DDBJ databases">
        <title>Draft genome of Bugula neritina, a colonial animal packing powerful symbionts and potential medicines.</title>
        <authorList>
            <person name="Rayko M."/>
        </authorList>
    </citation>
    <scope>NUCLEOTIDE SEQUENCE [LARGE SCALE GENOMIC DNA]</scope>
    <source>
        <strain evidence="17">Kwan_BN1</strain>
    </source>
</reference>
<organism evidence="17 18">
    <name type="scientific">Bugula neritina</name>
    <name type="common">Brown bryozoan</name>
    <name type="synonym">Sertularia neritina</name>
    <dbReference type="NCBI Taxonomy" id="10212"/>
    <lineage>
        <taxon>Eukaryota</taxon>
        <taxon>Metazoa</taxon>
        <taxon>Spiralia</taxon>
        <taxon>Lophotrochozoa</taxon>
        <taxon>Bryozoa</taxon>
        <taxon>Gymnolaemata</taxon>
        <taxon>Cheilostomatida</taxon>
        <taxon>Flustrina</taxon>
        <taxon>Buguloidea</taxon>
        <taxon>Bugulidae</taxon>
        <taxon>Bugula</taxon>
    </lineage>
</organism>
<dbReference type="UniPathway" id="UPA00378"/>